<reference evidence="1 2" key="2">
    <citation type="journal article" date="2016" name="Int. J. Syst. Evol. Microbiol.">
        <title>Bacillus gobiensis sp. nov., isolated from a soil sample.</title>
        <authorList>
            <person name="Liu B."/>
            <person name="Liu G.H."/>
            <person name="Cetin S."/>
            <person name="Schumann P."/>
            <person name="Pan Z.Z."/>
            <person name="Chen Q.Q."/>
        </authorList>
    </citation>
    <scope>NUCLEOTIDE SEQUENCE [LARGE SCALE GENOMIC DNA]</scope>
    <source>
        <strain evidence="1 2">FJAT-4402</strain>
    </source>
</reference>
<organism evidence="1 2">
    <name type="scientific">Bacillus gobiensis</name>
    <dbReference type="NCBI Taxonomy" id="1441095"/>
    <lineage>
        <taxon>Bacteria</taxon>
        <taxon>Bacillati</taxon>
        <taxon>Bacillota</taxon>
        <taxon>Bacilli</taxon>
        <taxon>Bacillales</taxon>
        <taxon>Bacillaceae</taxon>
        <taxon>Bacillus</taxon>
    </lineage>
</organism>
<proteinExistence type="predicted"/>
<keyword evidence="2" id="KW-1185">Reference proteome</keyword>
<dbReference type="InterPro" id="IPR052922">
    <property type="entry name" value="Cytidylate_Kinase-2"/>
</dbReference>
<evidence type="ECO:0000313" key="1">
    <source>
        <dbReference type="EMBL" id="ALC80653.1"/>
    </source>
</evidence>
<dbReference type="Proteomes" id="UP000067625">
    <property type="component" value="Chromosome"/>
</dbReference>
<dbReference type="EMBL" id="CP012600">
    <property type="protein sequence ID" value="ALC80653.1"/>
    <property type="molecule type" value="Genomic_DNA"/>
</dbReference>
<dbReference type="STRING" id="1441095.AM592_02920"/>
<dbReference type="PANTHER" id="PTHR37816:SF3">
    <property type="entry name" value="MODULATES DNA TOPOLOGY"/>
    <property type="match status" value="1"/>
</dbReference>
<dbReference type="AlphaFoldDB" id="A0A0M4G6V1"/>
<accession>A0A0M4G6V1</accession>
<dbReference type="OrthoDB" id="1201990at2"/>
<evidence type="ECO:0000313" key="2">
    <source>
        <dbReference type="Proteomes" id="UP000067625"/>
    </source>
</evidence>
<dbReference type="Gene3D" id="3.40.50.300">
    <property type="entry name" value="P-loop containing nucleotide triphosphate hydrolases"/>
    <property type="match status" value="1"/>
</dbReference>
<name>A0A0M4G6V1_9BACI</name>
<sequence>MKKIMVLGISPGVGKSTFANELGRILGIKVHHLDAYFWRAGWIQAPPEEFAEAQQQIVQNNEWIIEGNYTGTYEIRSREADTIIYLELPLSLCLYRVFKRYIKNIGNTRPDMAPGCQEKLDFEFLKFIMTTYYPRRKKIKKRLASFQPIGEDKKTVILKNKKEIRTYLEEQKL</sequence>
<dbReference type="PATRIC" id="fig|1441095.3.peg.639"/>
<dbReference type="CDD" id="cd01983">
    <property type="entry name" value="SIMIBI"/>
    <property type="match status" value="1"/>
</dbReference>
<dbReference type="InterPro" id="IPR027417">
    <property type="entry name" value="P-loop_NTPase"/>
</dbReference>
<dbReference type="PANTHER" id="PTHR37816">
    <property type="entry name" value="YALI0E33011P"/>
    <property type="match status" value="1"/>
</dbReference>
<dbReference type="SUPFAM" id="SSF52540">
    <property type="entry name" value="P-loop containing nucleoside triphosphate hydrolases"/>
    <property type="match status" value="1"/>
</dbReference>
<reference evidence="2" key="1">
    <citation type="submission" date="2015-08" db="EMBL/GenBank/DDBJ databases">
        <title>Genome sequencing project for genomic taxonomy and phylogenomics of Bacillus-like bacteria.</title>
        <authorList>
            <person name="Liu B."/>
            <person name="Wang J."/>
            <person name="Zhu Y."/>
            <person name="Liu G."/>
            <person name="Chen Q."/>
            <person name="Chen Z."/>
            <person name="Lan J."/>
            <person name="Che J."/>
            <person name="Ge C."/>
            <person name="Shi H."/>
            <person name="Pan Z."/>
            <person name="Liu X."/>
        </authorList>
    </citation>
    <scope>NUCLEOTIDE SEQUENCE [LARGE SCALE GENOMIC DNA]</scope>
    <source>
        <strain evidence="2">FJAT-4402</strain>
    </source>
</reference>
<protein>
    <submittedName>
        <fullName evidence="1">Topology modulation protein</fullName>
    </submittedName>
</protein>
<gene>
    <name evidence="1" type="ORF">AM592_02920</name>
</gene>
<dbReference type="RefSeq" id="WP_053602393.1">
    <property type="nucleotide sequence ID" value="NZ_CP012600.1"/>
</dbReference>